<name>A0AAE4I4W6_9ENTE</name>
<organism evidence="1 2">
    <name type="scientific">Enterococcus pseudoavium</name>
    <dbReference type="NCBI Taxonomy" id="44007"/>
    <lineage>
        <taxon>Bacteria</taxon>
        <taxon>Bacillati</taxon>
        <taxon>Bacillota</taxon>
        <taxon>Bacilli</taxon>
        <taxon>Lactobacillales</taxon>
        <taxon>Enterococcaceae</taxon>
        <taxon>Enterococcus</taxon>
    </lineage>
</organism>
<evidence type="ECO:0000313" key="1">
    <source>
        <dbReference type="EMBL" id="MDT2738045.1"/>
    </source>
</evidence>
<proteinExistence type="predicted"/>
<dbReference type="Proteomes" id="UP001180842">
    <property type="component" value="Unassembled WGS sequence"/>
</dbReference>
<dbReference type="GO" id="GO:0005198">
    <property type="term" value="F:structural molecule activity"/>
    <property type="evidence" value="ECO:0007669"/>
    <property type="project" value="InterPro"/>
</dbReference>
<comment type="caution">
    <text evidence="1">The sequence shown here is derived from an EMBL/GenBank/DDBJ whole genome shotgun (WGS) entry which is preliminary data.</text>
</comment>
<protein>
    <submittedName>
        <fullName evidence="1">Phage minor capsid protein</fullName>
    </submittedName>
</protein>
<dbReference type="InterPro" id="IPR009319">
    <property type="entry name" value="Phage_A118_VSP1"/>
</dbReference>
<evidence type="ECO:0000313" key="2">
    <source>
        <dbReference type="Proteomes" id="UP001180842"/>
    </source>
</evidence>
<dbReference type="AlphaFoldDB" id="A0AAE4I4W6"/>
<sequence length="385" mass="44369">MITPHQLDLWSSNMGHLYQSLEGELIRLIAKRLNSGHENILDWQREKLQELHLFNKDAIKAISQITGIAESEVTRMFETSGQKIVKDIDGQLPYDPLPLPNDLDDIMRAYHDQVWSNINNYVNQTLLSTNFGYSTATTRMYNDIINKTTAAFNSGLFTFDEALERTIQGWAQKGIRSAFIDKGGHSWSLERYVRTVLKSTLSNTYDQLRKYRMGEYGVHTVVVTSHMGARQACSKIQGHVVDLRESVPSNSEYKSIYDSYWQAEYGTPGGHRGVNCNHLHIPFIPGVNENNQPHYDQKENEKVADLTKKQRMYERQIVKFKKNQMVADALGHSGSAKKWGQKVRAMQAKQRELVASNEYLSRNYAREKVYTPLNTLMKDFRYDNF</sequence>
<dbReference type="RefSeq" id="WP_311797511.1">
    <property type="nucleotide sequence ID" value="NZ_JARQAI010000027.1"/>
</dbReference>
<reference evidence="1" key="1">
    <citation type="submission" date="2023-03" db="EMBL/GenBank/DDBJ databases">
        <authorList>
            <person name="Shen W."/>
            <person name="Cai J."/>
        </authorList>
    </citation>
    <scope>NUCLEOTIDE SEQUENCE</scope>
    <source>
        <strain evidence="1">P69-2</strain>
    </source>
</reference>
<gene>
    <name evidence="1" type="ORF">P7H00_13095</name>
</gene>
<accession>A0AAE4I4W6</accession>
<dbReference type="EMBL" id="JARQAI010000027">
    <property type="protein sequence ID" value="MDT2738045.1"/>
    <property type="molecule type" value="Genomic_DNA"/>
</dbReference>
<dbReference type="Pfam" id="PF06152">
    <property type="entry name" value="Phage_min_cap2"/>
    <property type="match status" value="1"/>
</dbReference>